<keyword evidence="3" id="KW-1185">Reference proteome</keyword>
<accession>A0A6A2ZMH5</accession>
<dbReference type="Pfam" id="PF04783">
    <property type="entry name" value="DUF630"/>
    <property type="match status" value="1"/>
</dbReference>
<evidence type="ECO:0000259" key="1">
    <source>
        <dbReference type="Pfam" id="PF04783"/>
    </source>
</evidence>
<evidence type="ECO:0000313" key="2">
    <source>
        <dbReference type="EMBL" id="KAE8693214.1"/>
    </source>
</evidence>
<comment type="caution">
    <text evidence="2">The sequence shown here is derived from an EMBL/GenBank/DDBJ whole genome shotgun (WGS) entry which is preliminary data.</text>
</comment>
<dbReference type="Proteomes" id="UP000436088">
    <property type="component" value="Unassembled WGS sequence"/>
</dbReference>
<feature type="domain" description="DUF630" evidence="1">
    <location>
        <begin position="1"/>
        <end position="59"/>
    </location>
</feature>
<dbReference type="PANTHER" id="PTHR21450:SF35">
    <property type="entry name" value="TRANSCRIPTION FACTOR, PUTATIVE (DUF630 AND DUF632)-RELATED"/>
    <property type="match status" value="1"/>
</dbReference>
<evidence type="ECO:0000313" key="3">
    <source>
        <dbReference type="Proteomes" id="UP000436088"/>
    </source>
</evidence>
<sequence length="191" mass="20697">MGSGNSKAGKNEALRLCKEKRRFIKQAIDSRYALAAAHVSYVQSLRNIGIALRKSAEAEMLIESSLITSTTEFEKTPSQSSYPSSPSHLGVDVSYSPLENESLISPVTTNLSYMRAANSAAVTVEVNPANGSSLEDYSLATVMTMSPPSVPPFASGSWDFFDPIDNCEGFRFVGNNAVDVDFEDLRGWGRV</sequence>
<gene>
    <name evidence="2" type="ORF">F3Y22_tig00110814pilonHSYRG00009</name>
</gene>
<dbReference type="PANTHER" id="PTHR21450">
    <property type="entry name" value="PROTEIN ALTERED PHOSPHATE STARVATION RESPONSE 1"/>
    <property type="match status" value="1"/>
</dbReference>
<reference evidence="2" key="1">
    <citation type="submission" date="2019-09" db="EMBL/GenBank/DDBJ databases">
        <title>Draft genome information of white flower Hibiscus syriacus.</title>
        <authorList>
            <person name="Kim Y.-M."/>
        </authorList>
    </citation>
    <scope>NUCLEOTIDE SEQUENCE [LARGE SCALE GENOMIC DNA]</scope>
    <source>
        <strain evidence="2">YM2019G1</strain>
    </source>
</reference>
<proteinExistence type="predicted"/>
<name>A0A6A2ZMH5_HIBSY</name>
<protein>
    <recommendedName>
        <fullName evidence="1">DUF630 domain-containing protein</fullName>
    </recommendedName>
</protein>
<dbReference type="EMBL" id="VEPZ02001121">
    <property type="protein sequence ID" value="KAE8693214.1"/>
    <property type="molecule type" value="Genomic_DNA"/>
</dbReference>
<organism evidence="2 3">
    <name type="scientific">Hibiscus syriacus</name>
    <name type="common">Rose of Sharon</name>
    <dbReference type="NCBI Taxonomy" id="106335"/>
    <lineage>
        <taxon>Eukaryota</taxon>
        <taxon>Viridiplantae</taxon>
        <taxon>Streptophyta</taxon>
        <taxon>Embryophyta</taxon>
        <taxon>Tracheophyta</taxon>
        <taxon>Spermatophyta</taxon>
        <taxon>Magnoliopsida</taxon>
        <taxon>eudicotyledons</taxon>
        <taxon>Gunneridae</taxon>
        <taxon>Pentapetalae</taxon>
        <taxon>rosids</taxon>
        <taxon>malvids</taxon>
        <taxon>Malvales</taxon>
        <taxon>Malvaceae</taxon>
        <taxon>Malvoideae</taxon>
        <taxon>Hibiscus</taxon>
    </lineage>
</organism>
<dbReference type="AlphaFoldDB" id="A0A6A2ZMH5"/>
<dbReference type="InterPro" id="IPR006868">
    <property type="entry name" value="DUF630"/>
</dbReference>